<sequence>MSCTTTSGFNHRSVDRRVSGAGASGVYRTSEGTAASPQHINRSRPDDVTGEAVHAYVVPAAGRVPDAERLRAVVAQTLGEPSVPRTIQSIDRVPVAPSGKPDKRALSQPWAGTAT</sequence>
<accession>A0A1C4ZYW4</accession>
<evidence type="ECO:0000313" key="3">
    <source>
        <dbReference type="EMBL" id="SCF38160.1"/>
    </source>
</evidence>
<feature type="region of interest" description="Disordered" evidence="1">
    <location>
        <begin position="85"/>
        <end position="115"/>
    </location>
</feature>
<dbReference type="EMBL" id="FMCR01000007">
    <property type="protein sequence ID" value="SCF38160.1"/>
    <property type="molecule type" value="Genomic_DNA"/>
</dbReference>
<evidence type="ECO:0000256" key="1">
    <source>
        <dbReference type="SAM" id="MobiDB-lite"/>
    </source>
</evidence>
<dbReference type="InterPro" id="IPR025110">
    <property type="entry name" value="AMP-bd_C"/>
</dbReference>
<dbReference type="Proteomes" id="UP000198864">
    <property type="component" value="Unassembled WGS sequence"/>
</dbReference>
<name>A0A1C4ZYW4_9ACTN</name>
<dbReference type="RefSeq" id="WP_244166469.1">
    <property type="nucleotide sequence ID" value="NZ_FMCR01000007.1"/>
</dbReference>
<dbReference type="InterPro" id="IPR045851">
    <property type="entry name" value="AMP-bd_C_sf"/>
</dbReference>
<proteinExistence type="predicted"/>
<feature type="compositionally biased region" description="Polar residues" evidence="1">
    <location>
        <begin position="30"/>
        <end position="40"/>
    </location>
</feature>
<feature type="domain" description="AMP-binding enzyme C-terminal" evidence="2">
    <location>
        <begin position="44"/>
        <end position="100"/>
    </location>
</feature>
<organism evidence="3 4">
    <name type="scientific">Micromonospora saelicesensis</name>
    <dbReference type="NCBI Taxonomy" id="285676"/>
    <lineage>
        <taxon>Bacteria</taxon>
        <taxon>Bacillati</taxon>
        <taxon>Actinomycetota</taxon>
        <taxon>Actinomycetes</taxon>
        <taxon>Micromonosporales</taxon>
        <taxon>Micromonosporaceae</taxon>
        <taxon>Micromonospora</taxon>
    </lineage>
</organism>
<dbReference type="STRING" id="285676.GA0070561_6033"/>
<dbReference type="AlphaFoldDB" id="A0A1C4ZYW4"/>
<evidence type="ECO:0000313" key="4">
    <source>
        <dbReference type="Proteomes" id="UP000198864"/>
    </source>
</evidence>
<feature type="region of interest" description="Disordered" evidence="1">
    <location>
        <begin position="1"/>
        <end position="49"/>
    </location>
</feature>
<evidence type="ECO:0000259" key="2">
    <source>
        <dbReference type="Pfam" id="PF13193"/>
    </source>
</evidence>
<feature type="compositionally biased region" description="Polar residues" evidence="1">
    <location>
        <begin position="1"/>
        <end position="10"/>
    </location>
</feature>
<gene>
    <name evidence="3" type="ORF">GA0070561_6033</name>
</gene>
<dbReference type="Gene3D" id="3.30.300.30">
    <property type="match status" value="1"/>
</dbReference>
<reference evidence="3 4" key="1">
    <citation type="submission" date="2016-06" db="EMBL/GenBank/DDBJ databases">
        <authorList>
            <person name="Kjaerup R.B."/>
            <person name="Dalgaard T.S."/>
            <person name="Juul-Madsen H.R."/>
        </authorList>
    </citation>
    <scope>NUCLEOTIDE SEQUENCE [LARGE SCALE GENOMIC DNA]</scope>
    <source>
        <strain evidence="3 4">DSM 44871</strain>
    </source>
</reference>
<protein>
    <submittedName>
        <fullName evidence="3">AMP-binding enzyme C-terminal domain-containing protein</fullName>
    </submittedName>
</protein>
<dbReference type="Pfam" id="PF13193">
    <property type="entry name" value="AMP-binding_C"/>
    <property type="match status" value="1"/>
</dbReference>
<dbReference type="SUPFAM" id="SSF56801">
    <property type="entry name" value="Acetyl-CoA synthetase-like"/>
    <property type="match status" value="1"/>
</dbReference>